<dbReference type="InterPro" id="IPR023997">
    <property type="entry name" value="TonB-dep_OMP_SusC/RagA_CS"/>
</dbReference>
<dbReference type="InterPro" id="IPR008969">
    <property type="entry name" value="CarboxyPept-like_regulatory"/>
</dbReference>
<dbReference type="Pfam" id="PF13715">
    <property type="entry name" value="CarbopepD_reg_2"/>
    <property type="match status" value="1"/>
</dbReference>
<dbReference type="GO" id="GO:0009279">
    <property type="term" value="C:cell outer membrane"/>
    <property type="evidence" value="ECO:0007669"/>
    <property type="project" value="UniProtKB-SubCell"/>
</dbReference>
<comment type="caution">
    <text evidence="14">The sequence shown here is derived from an EMBL/GenBank/DDBJ whole genome shotgun (WGS) entry which is preliminary data.</text>
</comment>
<evidence type="ECO:0000256" key="9">
    <source>
        <dbReference type="ARBA" id="ARBA00023136"/>
    </source>
</evidence>
<keyword evidence="3 11" id="KW-1134">Transmembrane beta strand</keyword>
<dbReference type="InterPro" id="IPR037066">
    <property type="entry name" value="Plug_dom_sf"/>
</dbReference>
<protein>
    <submittedName>
        <fullName evidence="14">SusC/RagA family TonB-linked outer membrane protein</fullName>
    </submittedName>
</protein>
<evidence type="ECO:0000313" key="14">
    <source>
        <dbReference type="EMBL" id="TDG36240.1"/>
    </source>
</evidence>
<dbReference type="PROSITE" id="PS52016">
    <property type="entry name" value="TONB_DEPENDENT_REC_3"/>
    <property type="match status" value="1"/>
</dbReference>
<comment type="subcellular location">
    <subcellularLocation>
        <location evidence="1 11">Cell outer membrane</location>
        <topology evidence="1 11">Multi-pass membrane protein</topology>
    </subcellularLocation>
</comment>
<organism evidence="14 15">
    <name type="scientific">Pedobacter changchengzhani</name>
    <dbReference type="NCBI Taxonomy" id="2529274"/>
    <lineage>
        <taxon>Bacteria</taxon>
        <taxon>Pseudomonadati</taxon>
        <taxon>Bacteroidota</taxon>
        <taxon>Sphingobacteriia</taxon>
        <taxon>Sphingobacteriales</taxon>
        <taxon>Sphingobacteriaceae</taxon>
        <taxon>Pedobacter</taxon>
    </lineage>
</organism>
<proteinExistence type="inferred from homology"/>
<dbReference type="InterPro" id="IPR023996">
    <property type="entry name" value="TonB-dep_OMP_SusC/RagA"/>
</dbReference>
<keyword evidence="6" id="KW-0408">Iron</keyword>
<dbReference type="OrthoDB" id="9768177at2"/>
<dbReference type="Gene3D" id="2.60.40.1120">
    <property type="entry name" value="Carboxypeptidase-like, regulatory domain"/>
    <property type="match status" value="1"/>
</dbReference>
<dbReference type="RefSeq" id="WP_133262485.1">
    <property type="nucleotide sequence ID" value="NZ_SJCY01000005.1"/>
</dbReference>
<dbReference type="Pfam" id="PF07715">
    <property type="entry name" value="Plug"/>
    <property type="match status" value="1"/>
</dbReference>
<evidence type="ECO:0000256" key="12">
    <source>
        <dbReference type="SAM" id="SignalP"/>
    </source>
</evidence>
<evidence type="ECO:0000313" key="15">
    <source>
        <dbReference type="Proteomes" id="UP000295668"/>
    </source>
</evidence>
<dbReference type="AlphaFoldDB" id="A0A4R5MKN9"/>
<reference evidence="14 15" key="1">
    <citation type="submission" date="2019-02" db="EMBL/GenBank/DDBJ databases">
        <title>Pedobacter sp. nov., a novel speices isolated from soil of pinguins habitat in Antarcitica.</title>
        <authorList>
            <person name="He R.-H."/>
        </authorList>
    </citation>
    <scope>NUCLEOTIDE SEQUENCE [LARGE SCALE GENOMIC DNA]</scope>
    <source>
        <strain evidence="14 15">E01020</strain>
    </source>
</reference>
<keyword evidence="10 11" id="KW-0998">Cell outer membrane</keyword>
<dbReference type="Proteomes" id="UP000295668">
    <property type="component" value="Unassembled WGS sequence"/>
</dbReference>
<dbReference type="InterPro" id="IPR012910">
    <property type="entry name" value="Plug_dom"/>
</dbReference>
<gene>
    <name evidence="14" type="ORF">EZJ43_09560</name>
</gene>
<evidence type="ECO:0000256" key="2">
    <source>
        <dbReference type="ARBA" id="ARBA00022448"/>
    </source>
</evidence>
<keyword evidence="4" id="KW-0410">Iron transport</keyword>
<dbReference type="EMBL" id="SJCY01000005">
    <property type="protein sequence ID" value="TDG36240.1"/>
    <property type="molecule type" value="Genomic_DNA"/>
</dbReference>
<dbReference type="SUPFAM" id="SSF49464">
    <property type="entry name" value="Carboxypeptidase regulatory domain-like"/>
    <property type="match status" value="1"/>
</dbReference>
<dbReference type="PANTHER" id="PTHR32552:SF81">
    <property type="entry name" value="TONB-DEPENDENT OUTER MEMBRANE RECEPTOR"/>
    <property type="match status" value="1"/>
</dbReference>
<keyword evidence="7" id="KW-0406">Ion transport</keyword>
<evidence type="ECO:0000256" key="3">
    <source>
        <dbReference type="ARBA" id="ARBA00022452"/>
    </source>
</evidence>
<dbReference type="Gene3D" id="2.170.130.10">
    <property type="entry name" value="TonB-dependent receptor, plug domain"/>
    <property type="match status" value="1"/>
</dbReference>
<sequence>MKRTLLSTCIVFILLALQLSVSAQDKQITGTVNDQTGKGIPSATVKVKESKSVTQANNQGKFTIKASAGQHLEITSIGYASTSVLVGSDTDLKITLKDGDKELGEVVVTALGIKREKRSLGYAVQEIKGDDVNEAKDPNIVNSLSGKISGIQVTSGGSSVGASSRITIRGNASLGSNTPLFVVDGTPINNSAASLDGNGGLDYGNVTSDIDANNIASVSVLKGSAASALYGSRAANGVILITTKKGNAGGKNFGVDVSSSFMSNKPAYFIKTQNLYGGGDRGSEYDWKKLHPELSYQDYAKQYSYNWIDGNGGGVNDGNPVSWGPRMDAGLLLDQWSTGPNSPWISRPNSIADFYQNGNNVEQNVSVYSKGEKAFGRLGFTRSDNKGLEYNTGQNQNTLSGSITLTPSSKFSIETNVNYLTKDLDVSQNGYYSSMQYLQWFQRDIDIPYMRQQFDKQGNVGNISPFLDNMYYSLTNTNKLNRNRFYGNTTAKYQINDWLNILARGGTDFYNEYRKGIVQAGSADNVAKGRGGQFNQSQNFNQDTNADLILSFDKQISDFRISGLVGGNYRDVTYKSMYLSAPDLTVADVFNIANVKGTPGVSNYDSQKTTESVYASADFSYKNYIFLGLTARNDWSSSLPAEKRSYFYPSVNLGFIFTDAFKLQSDVLTYGKIRASFANVGGDTGPYRLQNTYSGSSFGGVSIFNQGREKPPVNLKPEETRSFEIGTNLAFFKNRINLDFSYYRQKTVNQILSVPVSSPTGFSSALLNAGEISNNGVELQINAGVVKNPTGLSYDVTLNFATNKNTVNKLYGNLQSYIIGTGPGGVQTIAVPGKAWGTLYGLGFVRDANNNIVIDGNGVPATSTDVKELGNVTPKWTGGLQNTFSYKKVQLSFLVDARWGSDFFSTTLWHGWANGSGPATVADNVRETGLVVPGVLADGTPNTKRVSAQTYYGGDWLWNNLEFPIVDGSFVKLREMTLSYPFNVSKIKGIQSLRLTLLARNVAMLYRSKLARVNGIDPETGFGAGNNGVGFEDFQLPGARSFGLKLNVGF</sequence>
<dbReference type="SUPFAM" id="SSF56935">
    <property type="entry name" value="Porins"/>
    <property type="match status" value="1"/>
</dbReference>
<keyword evidence="15" id="KW-1185">Reference proteome</keyword>
<dbReference type="PANTHER" id="PTHR32552">
    <property type="entry name" value="FERRICHROME IRON RECEPTOR-RELATED"/>
    <property type="match status" value="1"/>
</dbReference>
<dbReference type="NCBIfam" id="TIGR04056">
    <property type="entry name" value="OMP_RagA_SusC"/>
    <property type="match status" value="1"/>
</dbReference>
<evidence type="ECO:0000256" key="10">
    <source>
        <dbReference type="ARBA" id="ARBA00023237"/>
    </source>
</evidence>
<evidence type="ECO:0000259" key="13">
    <source>
        <dbReference type="Pfam" id="PF07715"/>
    </source>
</evidence>
<keyword evidence="12" id="KW-0732">Signal</keyword>
<dbReference type="NCBIfam" id="TIGR04057">
    <property type="entry name" value="SusC_RagA_signa"/>
    <property type="match status" value="1"/>
</dbReference>
<keyword evidence="8" id="KW-0798">TonB box</keyword>
<feature type="signal peptide" evidence="12">
    <location>
        <begin position="1"/>
        <end position="23"/>
    </location>
</feature>
<evidence type="ECO:0000256" key="11">
    <source>
        <dbReference type="PROSITE-ProRule" id="PRU01360"/>
    </source>
</evidence>
<accession>A0A4R5MKN9</accession>
<dbReference type="GO" id="GO:0006826">
    <property type="term" value="P:iron ion transport"/>
    <property type="evidence" value="ECO:0007669"/>
    <property type="project" value="UniProtKB-KW"/>
</dbReference>
<name>A0A4R5MKN9_9SPHI</name>
<evidence type="ECO:0000256" key="8">
    <source>
        <dbReference type="ARBA" id="ARBA00023077"/>
    </source>
</evidence>
<evidence type="ECO:0000256" key="5">
    <source>
        <dbReference type="ARBA" id="ARBA00022692"/>
    </source>
</evidence>
<evidence type="ECO:0000256" key="7">
    <source>
        <dbReference type="ARBA" id="ARBA00023065"/>
    </source>
</evidence>
<dbReference type="InterPro" id="IPR036942">
    <property type="entry name" value="Beta-barrel_TonB_sf"/>
</dbReference>
<evidence type="ECO:0000256" key="1">
    <source>
        <dbReference type="ARBA" id="ARBA00004571"/>
    </source>
</evidence>
<dbReference type="InterPro" id="IPR039426">
    <property type="entry name" value="TonB-dep_rcpt-like"/>
</dbReference>
<keyword evidence="2 11" id="KW-0813">Transport</keyword>
<evidence type="ECO:0000256" key="4">
    <source>
        <dbReference type="ARBA" id="ARBA00022496"/>
    </source>
</evidence>
<evidence type="ECO:0000256" key="6">
    <source>
        <dbReference type="ARBA" id="ARBA00023004"/>
    </source>
</evidence>
<keyword evidence="9 11" id="KW-0472">Membrane</keyword>
<keyword evidence="5 11" id="KW-0812">Transmembrane</keyword>
<feature type="domain" description="TonB-dependent receptor plug" evidence="13">
    <location>
        <begin position="117"/>
        <end position="238"/>
    </location>
</feature>
<feature type="chain" id="PRO_5020854316" evidence="12">
    <location>
        <begin position="24"/>
        <end position="1050"/>
    </location>
</feature>
<comment type="similarity">
    <text evidence="11">Belongs to the TonB-dependent receptor family.</text>
</comment>
<dbReference type="Gene3D" id="2.40.170.20">
    <property type="entry name" value="TonB-dependent receptor, beta-barrel domain"/>
    <property type="match status" value="1"/>
</dbReference>